<evidence type="ECO:0000313" key="3">
    <source>
        <dbReference type="Proteomes" id="UP000243515"/>
    </source>
</evidence>
<accession>A0A232M3E3</accession>
<proteinExistence type="predicted"/>
<keyword evidence="3" id="KW-1185">Reference proteome</keyword>
<evidence type="ECO:0008006" key="4">
    <source>
        <dbReference type="Google" id="ProtNLM"/>
    </source>
</evidence>
<feature type="chain" id="PRO_5013031401" description="SMP-30/Gluconolactonase/LRE-like region domain-containing protein" evidence="1">
    <location>
        <begin position="21"/>
        <end position="367"/>
    </location>
</feature>
<dbReference type="SUPFAM" id="SSF63829">
    <property type="entry name" value="Calcium-dependent phosphotriesterase"/>
    <property type="match status" value="1"/>
</dbReference>
<dbReference type="AlphaFoldDB" id="A0A232M3E3"/>
<keyword evidence="1" id="KW-0732">Signal</keyword>
<gene>
    <name evidence="2" type="ORF">Egran_01344</name>
</gene>
<dbReference type="InterPro" id="IPR054550">
    <property type="entry name" value="Mala_s_1-like"/>
</dbReference>
<evidence type="ECO:0000256" key="1">
    <source>
        <dbReference type="SAM" id="SignalP"/>
    </source>
</evidence>
<dbReference type="OrthoDB" id="4434395at2759"/>
<organism evidence="2 3">
    <name type="scientific">Elaphomyces granulatus</name>
    <dbReference type="NCBI Taxonomy" id="519963"/>
    <lineage>
        <taxon>Eukaryota</taxon>
        <taxon>Fungi</taxon>
        <taxon>Dikarya</taxon>
        <taxon>Ascomycota</taxon>
        <taxon>Pezizomycotina</taxon>
        <taxon>Eurotiomycetes</taxon>
        <taxon>Eurotiomycetidae</taxon>
        <taxon>Eurotiales</taxon>
        <taxon>Elaphomycetaceae</taxon>
        <taxon>Elaphomyces</taxon>
    </lineage>
</organism>
<dbReference type="CDD" id="cd12811">
    <property type="entry name" value="MALA"/>
    <property type="match status" value="1"/>
</dbReference>
<protein>
    <recommendedName>
        <fullName evidence="4">SMP-30/Gluconolactonase/LRE-like region domain-containing protein</fullName>
    </recommendedName>
</protein>
<sequence>MHLNTAIATLFVSFNVLSLASPTEYYPSGGSGCPPISGDFNVSNFRLYPEGFDYDSVHCKAYFGSLYNGTVLKKDLTTGEEEILTFPGISGNDTYHLSTVQYNRKTGVMYLSANNGIAFVSNGVNLTGPNTFIKYDTSIDRVVFTADMGSILAELKARTGSIYNGYQDIAEDVAGNAYYMTTFGPSITKITPEGTLSLFFYLPPVIINGTTQANWAGIFSVGNVLVSLDNVSGKMFRLDTTAKDPFKDYSIYPLADSPPRSDVKIICDRIYPPPMFGGKIALCSNDGTGTYVFYSNDVWKSAKYLGLVASPNDGGVPTAACQITNSLYTNSEYFLDGGPTFDQVGSRTVFPFTDITQEVLKLTRSVG</sequence>
<dbReference type="EMBL" id="NPHW01002704">
    <property type="protein sequence ID" value="OXV10899.1"/>
    <property type="molecule type" value="Genomic_DNA"/>
</dbReference>
<evidence type="ECO:0000313" key="2">
    <source>
        <dbReference type="EMBL" id="OXV10899.1"/>
    </source>
</evidence>
<feature type="non-terminal residue" evidence="2">
    <location>
        <position position="367"/>
    </location>
</feature>
<comment type="caution">
    <text evidence="2">The sequence shown here is derived from an EMBL/GenBank/DDBJ whole genome shotgun (WGS) entry which is preliminary data.</text>
</comment>
<reference evidence="2 3" key="1">
    <citation type="journal article" date="2015" name="Environ. Microbiol.">
        <title>Metagenome sequence of Elaphomyces granulatus from sporocarp tissue reveals Ascomycota ectomycorrhizal fingerprints of genome expansion and a Proteobacteria-rich microbiome.</title>
        <authorList>
            <person name="Quandt C.A."/>
            <person name="Kohler A."/>
            <person name="Hesse C.N."/>
            <person name="Sharpton T.J."/>
            <person name="Martin F."/>
            <person name="Spatafora J.W."/>
        </authorList>
    </citation>
    <scope>NUCLEOTIDE SEQUENCE [LARGE SCALE GENOMIC DNA]</scope>
    <source>
        <strain evidence="2 3">OSC145934</strain>
    </source>
</reference>
<dbReference type="Proteomes" id="UP000243515">
    <property type="component" value="Unassembled WGS sequence"/>
</dbReference>
<name>A0A232M3E3_9EURO</name>
<feature type="signal peptide" evidence="1">
    <location>
        <begin position="1"/>
        <end position="20"/>
    </location>
</feature>